<evidence type="ECO:0000313" key="2">
    <source>
        <dbReference type="Proteomes" id="UP000033047"/>
    </source>
</evidence>
<dbReference type="HOGENOM" id="CLU_125445_0_0_10"/>
<organism evidence="1 2">
    <name type="scientific">Parabacteroides goldsteinii DSM 19448 = WAL 12034</name>
    <dbReference type="NCBI Taxonomy" id="927665"/>
    <lineage>
        <taxon>Bacteria</taxon>
        <taxon>Pseudomonadati</taxon>
        <taxon>Bacteroidota</taxon>
        <taxon>Bacteroidia</taxon>
        <taxon>Bacteroidales</taxon>
        <taxon>Tannerellaceae</taxon>
        <taxon>Parabacteroides</taxon>
    </lineage>
</organism>
<name>A0A0F5IUQ8_9BACT</name>
<comment type="caution">
    <text evidence="1">The sequence shown here is derived from an EMBL/GenBank/DDBJ whole genome shotgun (WGS) entry which is preliminary data.</text>
</comment>
<dbReference type="PATRIC" id="fig|927665.4.peg.4256"/>
<evidence type="ECO:0000313" key="1">
    <source>
        <dbReference type="EMBL" id="KKB48912.1"/>
    </source>
</evidence>
<reference evidence="1 2" key="1">
    <citation type="submission" date="2013-04" db="EMBL/GenBank/DDBJ databases">
        <title>The Genome Sequence of Parabacteroides goldsteinii DSM 19448.</title>
        <authorList>
            <consortium name="The Broad Institute Genomics Platform"/>
            <person name="Earl A."/>
            <person name="Ward D."/>
            <person name="Feldgarden M."/>
            <person name="Gevers D."/>
            <person name="Martens E."/>
            <person name="Sakamoto M."/>
            <person name="Benno Y."/>
            <person name="Song Y."/>
            <person name="Liu C."/>
            <person name="Lee J."/>
            <person name="Bolanos M."/>
            <person name="Vaisanen M.L."/>
            <person name="Finegold S.M."/>
            <person name="Walker B."/>
            <person name="Young S."/>
            <person name="Zeng Q."/>
            <person name="Gargeya S."/>
            <person name="Fitzgerald M."/>
            <person name="Haas B."/>
            <person name="Abouelleil A."/>
            <person name="Allen A.W."/>
            <person name="Alvarado L."/>
            <person name="Arachchi H.M."/>
            <person name="Berlin A.M."/>
            <person name="Chapman S.B."/>
            <person name="Gainer-Dewar J."/>
            <person name="Goldberg J."/>
            <person name="Griggs A."/>
            <person name="Gujja S."/>
            <person name="Hansen M."/>
            <person name="Howarth C."/>
            <person name="Imamovic A."/>
            <person name="Ireland A."/>
            <person name="Larimer J."/>
            <person name="McCowan C."/>
            <person name="Murphy C."/>
            <person name="Pearson M."/>
            <person name="Poon T.W."/>
            <person name="Priest M."/>
            <person name="Roberts A."/>
            <person name="Saif S."/>
            <person name="Shea T."/>
            <person name="Sisk P."/>
            <person name="Sykes S."/>
            <person name="Wortman J."/>
            <person name="Nusbaum C."/>
            <person name="Birren B."/>
        </authorList>
    </citation>
    <scope>NUCLEOTIDE SEQUENCE [LARGE SCALE GENOMIC DNA]</scope>
    <source>
        <strain evidence="1 2">DSM 19448</strain>
    </source>
</reference>
<protein>
    <recommendedName>
        <fullName evidence="3">HTH crp-type domain-containing protein</fullName>
    </recommendedName>
</protein>
<dbReference type="AlphaFoldDB" id="A0A0F5IUQ8"/>
<dbReference type="RefSeq" id="WP_046147287.1">
    <property type="nucleotide sequence ID" value="NZ_KQ033913.1"/>
</dbReference>
<proteinExistence type="predicted"/>
<dbReference type="EMBL" id="AQHV01000021">
    <property type="protein sequence ID" value="KKB48912.1"/>
    <property type="molecule type" value="Genomic_DNA"/>
</dbReference>
<dbReference type="Proteomes" id="UP000033047">
    <property type="component" value="Unassembled WGS sequence"/>
</dbReference>
<evidence type="ECO:0008006" key="3">
    <source>
        <dbReference type="Google" id="ProtNLM"/>
    </source>
</evidence>
<dbReference type="STRING" id="927665.HMPREF1535_04141"/>
<accession>A0A0F5IUQ8</accession>
<gene>
    <name evidence="1" type="ORF">HMPREF1535_04141</name>
</gene>
<sequence>MSVKQTKENPEVLWMGKSFMKMPRKVLALSVSASKKERHLARIYMALATMSYFKPGFMKLGRIQYVCHVGEYFCTYQFLADRTDISAGSVGYYLRKLARERLIEYGPVAGGTKIKICNYNYFSGQITESTDDSGNDTSAAQAMAAAEQAMGGRSKQFQPKGKGGEA</sequence>